<gene>
    <name evidence="1" type="ORF">LCGC14_0855840</name>
</gene>
<sequence>MKQMGYKPSPEFTQILEELKKAKLDGEIETKEEELDYIKKRFPREETQ</sequence>
<organism evidence="1">
    <name type="scientific">marine sediment metagenome</name>
    <dbReference type="NCBI Taxonomy" id="412755"/>
    <lineage>
        <taxon>unclassified sequences</taxon>
        <taxon>metagenomes</taxon>
        <taxon>ecological metagenomes</taxon>
    </lineage>
</organism>
<name>A0A0F9P8Z6_9ZZZZ</name>
<evidence type="ECO:0000313" key="1">
    <source>
        <dbReference type="EMBL" id="KKN28300.1"/>
    </source>
</evidence>
<reference evidence="1" key="1">
    <citation type="journal article" date="2015" name="Nature">
        <title>Complex archaea that bridge the gap between prokaryotes and eukaryotes.</title>
        <authorList>
            <person name="Spang A."/>
            <person name="Saw J.H."/>
            <person name="Jorgensen S.L."/>
            <person name="Zaremba-Niedzwiedzka K."/>
            <person name="Martijn J."/>
            <person name="Lind A.E."/>
            <person name="van Eijk R."/>
            <person name="Schleper C."/>
            <person name="Guy L."/>
            <person name="Ettema T.J."/>
        </authorList>
    </citation>
    <scope>NUCLEOTIDE SEQUENCE</scope>
</reference>
<dbReference type="AlphaFoldDB" id="A0A0F9P8Z6"/>
<proteinExistence type="predicted"/>
<dbReference type="SUPFAM" id="SSF81891">
    <property type="entry name" value="Poly A polymerase C-terminal region-like"/>
    <property type="match status" value="1"/>
</dbReference>
<protein>
    <submittedName>
        <fullName evidence="1">Uncharacterized protein</fullName>
    </submittedName>
</protein>
<dbReference type="Gene3D" id="1.10.3090.10">
    <property type="entry name" value="cca-adding enzyme, domain 2"/>
    <property type="match status" value="1"/>
</dbReference>
<dbReference type="EMBL" id="LAZR01002574">
    <property type="protein sequence ID" value="KKN28300.1"/>
    <property type="molecule type" value="Genomic_DNA"/>
</dbReference>
<accession>A0A0F9P8Z6</accession>
<comment type="caution">
    <text evidence="1">The sequence shown here is derived from an EMBL/GenBank/DDBJ whole genome shotgun (WGS) entry which is preliminary data.</text>
</comment>